<sequence length="91" mass="10784">MITIERHFFRYNEILFKISTITKTSLLFYLHQFNDSDFMFFRSSKLAVNLHIKIITPVEANEETSLAAKICAYILPTKIKLTYKMILNLYN</sequence>
<evidence type="ECO:0000313" key="1">
    <source>
        <dbReference type="EMBL" id="RNA29719.1"/>
    </source>
</evidence>
<gene>
    <name evidence="1" type="ORF">BpHYR1_005744</name>
</gene>
<proteinExistence type="predicted"/>
<dbReference type="AlphaFoldDB" id="A0A3M7S247"/>
<organism evidence="1 2">
    <name type="scientific">Brachionus plicatilis</name>
    <name type="common">Marine rotifer</name>
    <name type="synonym">Brachionus muelleri</name>
    <dbReference type="NCBI Taxonomy" id="10195"/>
    <lineage>
        <taxon>Eukaryota</taxon>
        <taxon>Metazoa</taxon>
        <taxon>Spiralia</taxon>
        <taxon>Gnathifera</taxon>
        <taxon>Rotifera</taxon>
        <taxon>Eurotatoria</taxon>
        <taxon>Monogononta</taxon>
        <taxon>Pseudotrocha</taxon>
        <taxon>Ploima</taxon>
        <taxon>Brachionidae</taxon>
        <taxon>Brachionus</taxon>
    </lineage>
</organism>
<dbReference type="Proteomes" id="UP000276133">
    <property type="component" value="Unassembled WGS sequence"/>
</dbReference>
<accession>A0A3M7S247</accession>
<reference evidence="1 2" key="1">
    <citation type="journal article" date="2018" name="Sci. Rep.">
        <title>Genomic signatures of local adaptation to the degree of environmental predictability in rotifers.</title>
        <authorList>
            <person name="Franch-Gras L."/>
            <person name="Hahn C."/>
            <person name="Garcia-Roger E.M."/>
            <person name="Carmona M.J."/>
            <person name="Serra M."/>
            <person name="Gomez A."/>
        </authorList>
    </citation>
    <scope>NUCLEOTIDE SEQUENCE [LARGE SCALE GENOMIC DNA]</scope>
    <source>
        <strain evidence="1">HYR1</strain>
    </source>
</reference>
<comment type="caution">
    <text evidence="1">The sequence shown here is derived from an EMBL/GenBank/DDBJ whole genome shotgun (WGS) entry which is preliminary data.</text>
</comment>
<protein>
    <submittedName>
        <fullName evidence="1">Uncharacterized protein</fullName>
    </submittedName>
</protein>
<name>A0A3M7S247_BRAPC</name>
<dbReference type="EMBL" id="REGN01002174">
    <property type="protein sequence ID" value="RNA29719.1"/>
    <property type="molecule type" value="Genomic_DNA"/>
</dbReference>
<keyword evidence="2" id="KW-1185">Reference proteome</keyword>
<evidence type="ECO:0000313" key="2">
    <source>
        <dbReference type="Proteomes" id="UP000276133"/>
    </source>
</evidence>